<dbReference type="Pfam" id="PF03797">
    <property type="entry name" value="Autotransporter"/>
    <property type="match status" value="1"/>
</dbReference>
<dbReference type="SMART" id="SM00869">
    <property type="entry name" value="Autotransporter"/>
    <property type="match status" value="1"/>
</dbReference>
<feature type="domain" description="Autotransporter" evidence="1">
    <location>
        <begin position="108"/>
        <end position="376"/>
    </location>
</feature>
<dbReference type="PROSITE" id="PS51208">
    <property type="entry name" value="AUTOTRANSPORTER"/>
    <property type="match status" value="1"/>
</dbReference>
<protein>
    <submittedName>
        <fullName evidence="2">Autotransporter outer membrane beta-barrel domain-containing protein</fullName>
    </submittedName>
</protein>
<dbReference type="Proteomes" id="UP000715095">
    <property type="component" value="Unassembled WGS sequence"/>
</dbReference>
<organism evidence="2 3">
    <name type="scientific">Sutterella massiliensis</name>
    <dbReference type="NCBI Taxonomy" id="1816689"/>
    <lineage>
        <taxon>Bacteria</taxon>
        <taxon>Pseudomonadati</taxon>
        <taxon>Pseudomonadota</taxon>
        <taxon>Betaproteobacteria</taxon>
        <taxon>Burkholderiales</taxon>
        <taxon>Sutterellaceae</taxon>
        <taxon>Sutterella</taxon>
    </lineage>
</organism>
<evidence type="ECO:0000313" key="2">
    <source>
        <dbReference type="EMBL" id="MBM6704997.1"/>
    </source>
</evidence>
<evidence type="ECO:0000313" key="3">
    <source>
        <dbReference type="Proteomes" id="UP000715095"/>
    </source>
</evidence>
<proteinExistence type="predicted"/>
<sequence length="376" mass="39515">NEDGSLSYTTSVNDATVVFEGFEGVSLMNAMHEAGLNDVYASDRATRFLSRMAAYGDYGVGSVAQASEIGNEAMALAAAGGVYNVALDASKLMNRSIDARMSMKNGLVRGEGATVWADVLATTNEAESLYGDAGYDVDLYGGVLGADVGLGNGKVIGAALTVGTGDGGSKGAAFDIDNDADFVGLSVYGSHRLGDFNGKIDIGWMHTTSDLSATAFGMKLDDEVKADAWTVGIGGEYLFEMGAVNIVPHVGIRWTRLNVDGYEGAFRTDDDTMNIFTAPIGVAFSGNIDAGSWKLAPVVDLAVVPSFGDDEATSKVRWSSVKETIKTQVVDDAPFQASLGIDAQNGNWTIGASYDLGVGGDDRLDNAFTLRARYQW</sequence>
<dbReference type="NCBIfam" id="TIGR01414">
    <property type="entry name" value="autotrans_barl"/>
    <property type="match status" value="1"/>
</dbReference>
<feature type="non-terminal residue" evidence="2">
    <location>
        <position position="1"/>
    </location>
</feature>
<keyword evidence="3" id="KW-1185">Reference proteome</keyword>
<dbReference type="InterPro" id="IPR036709">
    <property type="entry name" value="Autotransporte_beta_dom_sf"/>
</dbReference>
<gene>
    <name evidence="2" type="ORF">H6A60_11020</name>
</gene>
<dbReference type="InterPro" id="IPR005546">
    <property type="entry name" value="Autotransporte_beta"/>
</dbReference>
<dbReference type="InterPro" id="IPR006315">
    <property type="entry name" value="OM_autotransptr_brl_dom"/>
</dbReference>
<name>A0ABS2DV24_9BURK</name>
<dbReference type="Gene3D" id="2.40.128.130">
    <property type="entry name" value="Autotransporter beta-domain"/>
    <property type="match status" value="1"/>
</dbReference>
<dbReference type="SUPFAM" id="SSF103515">
    <property type="entry name" value="Autotransporter"/>
    <property type="match status" value="1"/>
</dbReference>
<evidence type="ECO:0000259" key="1">
    <source>
        <dbReference type="PROSITE" id="PS51208"/>
    </source>
</evidence>
<reference evidence="2 3" key="1">
    <citation type="journal article" date="2021" name="Sci. Rep.">
        <title>The distribution of antibiotic resistance genes in chicken gut microbiota commensals.</title>
        <authorList>
            <person name="Juricova H."/>
            <person name="Matiasovicova J."/>
            <person name="Kubasova T."/>
            <person name="Cejkova D."/>
            <person name="Rychlik I."/>
        </authorList>
    </citation>
    <scope>NUCLEOTIDE SEQUENCE [LARGE SCALE GENOMIC DNA]</scope>
    <source>
        <strain evidence="2 3">An829</strain>
    </source>
</reference>
<comment type="caution">
    <text evidence="2">The sequence shown here is derived from an EMBL/GenBank/DDBJ whole genome shotgun (WGS) entry which is preliminary data.</text>
</comment>
<accession>A0ABS2DV24</accession>
<dbReference type="RefSeq" id="WP_205104586.1">
    <property type="nucleotide sequence ID" value="NZ_JACJJC010000048.1"/>
</dbReference>
<dbReference type="EMBL" id="JACJJC010000048">
    <property type="protein sequence ID" value="MBM6704997.1"/>
    <property type="molecule type" value="Genomic_DNA"/>
</dbReference>